<proteinExistence type="predicted"/>
<name>A0A6H9SAY8_9PSED</name>
<evidence type="ECO:0000256" key="4">
    <source>
        <dbReference type="ARBA" id="ARBA00023012"/>
    </source>
</evidence>
<keyword evidence="6" id="KW-0238">DNA-binding</keyword>
<dbReference type="SUPFAM" id="SSF52172">
    <property type="entry name" value="CheY-like"/>
    <property type="match status" value="1"/>
</dbReference>
<evidence type="ECO:0000313" key="11">
    <source>
        <dbReference type="Proteomes" id="UP000423257"/>
    </source>
</evidence>
<feature type="domain" description="Response regulatory" evidence="9">
    <location>
        <begin position="2"/>
        <end position="84"/>
    </location>
</feature>
<dbReference type="SMART" id="SM00448">
    <property type="entry name" value="REC"/>
    <property type="match status" value="1"/>
</dbReference>
<gene>
    <name evidence="10" type="ORF">F7R03_30890</name>
</gene>
<dbReference type="Pfam" id="PF00072">
    <property type="entry name" value="Response_reg"/>
    <property type="match status" value="1"/>
</dbReference>
<protein>
    <submittedName>
        <fullName evidence="10">Response regulator</fullName>
    </submittedName>
</protein>
<dbReference type="AlphaFoldDB" id="A0A6H9SAY8"/>
<dbReference type="PROSITE" id="PS50110">
    <property type="entry name" value="RESPONSE_REGULATORY"/>
    <property type="match status" value="1"/>
</dbReference>
<dbReference type="GO" id="GO:0032993">
    <property type="term" value="C:protein-DNA complex"/>
    <property type="evidence" value="ECO:0007669"/>
    <property type="project" value="TreeGrafter"/>
</dbReference>
<dbReference type="Gene3D" id="3.40.50.2300">
    <property type="match status" value="1"/>
</dbReference>
<reference evidence="10 11" key="1">
    <citation type="submission" date="2019-09" db="EMBL/GenBank/DDBJ databases">
        <title>Draft genome sequences of 48 bacterial type strains from the CCUG.</title>
        <authorList>
            <person name="Tunovic T."/>
            <person name="Pineiro-Iglesias B."/>
            <person name="Unosson C."/>
            <person name="Inganas E."/>
            <person name="Ohlen M."/>
            <person name="Cardew S."/>
            <person name="Jensie-Markopoulos S."/>
            <person name="Salva-Serra F."/>
            <person name="Jaen-Luchoro D."/>
            <person name="Karlsson R."/>
            <person name="Svensson-Stadler L."/>
            <person name="Chun J."/>
            <person name="Moore E."/>
        </authorList>
    </citation>
    <scope>NUCLEOTIDE SEQUENCE [LARGE SCALE GENOMIC DNA]</scope>
    <source>
        <strain evidence="10 11">CCUG 51524</strain>
    </source>
</reference>
<dbReference type="GO" id="GO:0005829">
    <property type="term" value="C:cytosol"/>
    <property type="evidence" value="ECO:0007669"/>
    <property type="project" value="TreeGrafter"/>
</dbReference>
<keyword evidence="3 8" id="KW-0597">Phosphoprotein</keyword>
<dbReference type="GO" id="GO:0000976">
    <property type="term" value="F:transcription cis-regulatory region binding"/>
    <property type="evidence" value="ECO:0007669"/>
    <property type="project" value="TreeGrafter"/>
</dbReference>
<dbReference type="InterPro" id="IPR039420">
    <property type="entry name" value="WalR-like"/>
</dbReference>
<evidence type="ECO:0000256" key="1">
    <source>
        <dbReference type="ARBA" id="ARBA00004496"/>
    </source>
</evidence>
<sequence>MRVLVCEDDELIASGIVAGLAAQGLTVEHVATASAARAMVGVAEFDVMVLDLGLPDEDGLKLLRQLRQQGLETPVLILTARDSV</sequence>
<feature type="modified residue" description="4-aspartylphosphate" evidence="8">
    <location>
        <position position="51"/>
    </location>
</feature>
<dbReference type="FunFam" id="3.40.50.2300:FF:000002">
    <property type="entry name" value="DNA-binding response regulator PhoP"/>
    <property type="match status" value="1"/>
</dbReference>
<dbReference type="InterPro" id="IPR001789">
    <property type="entry name" value="Sig_transdc_resp-reg_receiver"/>
</dbReference>
<dbReference type="RefSeq" id="WP_151152963.1">
    <property type="nucleotide sequence ID" value="NZ_VZPQ01000550.1"/>
</dbReference>
<feature type="non-terminal residue" evidence="10">
    <location>
        <position position="84"/>
    </location>
</feature>
<evidence type="ECO:0000256" key="2">
    <source>
        <dbReference type="ARBA" id="ARBA00022490"/>
    </source>
</evidence>
<dbReference type="GO" id="GO:0006355">
    <property type="term" value="P:regulation of DNA-templated transcription"/>
    <property type="evidence" value="ECO:0007669"/>
    <property type="project" value="TreeGrafter"/>
</dbReference>
<keyword evidence="4" id="KW-0902">Two-component regulatory system</keyword>
<accession>A0A6H9SAY8</accession>
<dbReference type="PANTHER" id="PTHR48111">
    <property type="entry name" value="REGULATOR OF RPOS"/>
    <property type="match status" value="1"/>
</dbReference>
<keyword evidence="7" id="KW-0804">Transcription</keyword>
<evidence type="ECO:0000256" key="5">
    <source>
        <dbReference type="ARBA" id="ARBA00023015"/>
    </source>
</evidence>
<evidence type="ECO:0000256" key="7">
    <source>
        <dbReference type="ARBA" id="ARBA00023163"/>
    </source>
</evidence>
<comment type="subcellular location">
    <subcellularLocation>
        <location evidence="1">Cytoplasm</location>
    </subcellularLocation>
</comment>
<evidence type="ECO:0000313" key="10">
    <source>
        <dbReference type="EMBL" id="KAB0544267.1"/>
    </source>
</evidence>
<keyword evidence="2" id="KW-0963">Cytoplasm</keyword>
<organism evidence="10 11">
    <name type="scientific">Pseudomonas palleroniana</name>
    <dbReference type="NCBI Taxonomy" id="191390"/>
    <lineage>
        <taxon>Bacteria</taxon>
        <taxon>Pseudomonadati</taxon>
        <taxon>Pseudomonadota</taxon>
        <taxon>Gammaproteobacteria</taxon>
        <taxon>Pseudomonadales</taxon>
        <taxon>Pseudomonadaceae</taxon>
        <taxon>Pseudomonas</taxon>
    </lineage>
</organism>
<evidence type="ECO:0000256" key="8">
    <source>
        <dbReference type="PROSITE-ProRule" id="PRU00169"/>
    </source>
</evidence>
<evidence type="ECO:0000256" key="6">
    <source>
        <dbReference type="ARBA" id="ARBA00023125"/>
    </source>
</evidence>
<dbReference type="Proteomes" id="UP000423257">
    <property type="component" value="Unassembled WGS sequence"/>
</dbReference>
<comment type="caution">
    <text evidence="10">The sequence shown here is derived from an EMBL/GenBank/DDBJ whole genome shotgun (WGS) entry which is preliminary data.</text>
</comment>
<dbReference type="GO" id="GO:0000156">
    <property type="term" value="F:phosphorelay response regulator activity"/>
    <property type="evidence" value="ECO:0007669"/>
    <property type="project" value="TreeGrafter"/>
</dbReference>
<dbReference type="InterPro" id="IPR011006">
    <property type="entry name" value="CheY-like_superfamily"/>
</dbReference>
<dbReference type="EMBL" id="VZPQ01000550">
    <property type="protein sequence ID" value="KAB0544267.1"/>
    <property type="molecule type" value="Genomic_DNA"/>
</dbReference>
<keyword evidence="5" id="KW-0805">Transcription regulation</keyword>
<evidence type="ECO:0000256" key="3">
    <source>
        <dbReference type="ARBA" id="ARBA00022553"/>
    </source>
</evidence>
<evidence type="ECO:0000259" key="9">
    <source>
        <dbReference type="PROSITE" id="PS50110"/>
    </source>
</evidence>
<dbReference type="PANTHER" id="PTHR48111:SF35">
    <property type="entry name" value="TRANSCRIPTIONAL REGULATORY PROTEIN QSEB"/>
    <property type="match status" value="1"/>
</dbReference>